<dbReference type="InterPro" id="IPR009057">
    <property type="entry name" value="Homeodomain-like_sf"/>
</dbReference>
<reference evidence="4" key="1">
    <citation type="submission" date="2023-05" db="EMBL/GenBank/DDBJ databases">
        <title>Metabolic capabilities are highly conserved among human nasal-associated Corynebacterium species in pangenomic analyses.</title>
        <authorList>
            <person name="Tran T.H."/>
            <person name="Roberts A.Q."/>
            <person name="Escapa I.F."/>
            <person name="Gao W."/>
            <person name="Conlan S."/>
            <person name="Kong H."/>
            <person name="Segre J.A."/>
            <person name="Kelly M.S."/>
            <person name="Lemon K.P."/>
        </authorList>
    </citation>
    <scope>NUCLEOTIDE SEQUENCE</scope>
    <source>
        <strain evidence="4">KPL2654</strain>
    </source>
</reference>
<dbReference type="PROSITE" id="PS50977">
    <property type="entry name" value="HTH_TETR_2"/>
    <property type="match status" value="1"/>
</dbReference>
<dbReference type="Pfam" id="PF17932">
    <property type="entry name" value="TetR_C_24"/>
    <property type="match status" value="1"/>
</dbReference>
<dbReference type="GO" id="GO:0003700">
    <property type="term" value="F:DNA-binding transcription factor activity"/>
    <property type="evidence" value="ECO:0007669"/>
    <property type="project" value="TreeGrafter"/>
</dbReference>
<dbReference type="InterPro" id="IPR041490">
    <property type="entry name" value="KstR2_TetR_C"/>
</dbReference>
<dbReference type="Gene3D" id="1.10.357.10">
    <property type="entry name" value="Tetracycline Repressor, domain 2"/>
    <property type="match status" value="1"/>
</dbReference>
<evidence type="ECO:0000256" key="1">
    <source>
        <dbReference type="ARBA" id="ARBA00023125"/>
    </source>
</evidence>
<proteinExistence type="predicted"/>
<evidence type="ECO:0000259" key="3">
    <source>
        <dbReference type="PROSITE" id="PS50977"/>
    </source>
</evidence>
<comment type="caution">
    <text evidence="4">The sequence shown here is derived from an EMBL/GenBank/DDBJ whole genome shotgun (WGS) entry which is preliminary data.</text>
</comment>
<dbReference type="Proteomes" id="UP001226160">
    <property type="component" value="Unassembled WGS sequence"/>
</dbReference>
<dbReference type="InterPro" id="IPR050109">
    <property type="entry name" value="HTH-type_TetR-like_transc_reg"/>
</dbReference>
<gene>
    <name evidence="4" type="ORF">QPX54_09015</name>
</gene>
<dbReference type="RefSeq" id="WP_018121204.1">
    <property type="nucleotide sequence ID" value="NZ_CBCRTU010000005.1"/>
</dbReference>
<accession>A0AAP4BUF3</accession>
<keyword evidence="1 2" id="KW-0238">DNA-binding</keyword>
<evidence type="ECO:0000256" key="2">
    <source>
        <dbReference type="PROSITE-ProRule" id="PRU00335"/>
    </source>
</evidence>
<dbReference type="PANTHER" id="PTHR30055:SF237">
    <property type="entry name" value="TRANSCRIPTIONAL REPRESSOR MCE3R"/>
    <property type="match status" value="1"/>
</dbReference>
<evidence type="ECO:0000313" key="5">
    <source>
        <dbReference type="Proteomes" id="UP001226160"/>
    </source>
</evidence>
<dbReference type="Pfam" id="PF00440">
    <property type="entry name" value="TetR_N"/>
    <property type="match status" value="1"/>
</dbReference>
<dbReference type="Gene3D" id="1.10.10.60">
    <property type="entry name" value="Homeodomain-like"/>
    <property type="match status" value="1"/>
</dbReference>
<dbReference type="PRINTS" id="PR00455">
    <property type="entry name" value="HTHTETR"/>
</dbReference>
<dbReference type="EMBL" id="JASNVP010000008">
    <property type="protein sequence ID" value="MDK4326640.1"/>
    <property type="molecule type" value="Genomic_DNA"/>
</dbReference>
<evidence type="ECO:0000313" key="4">
    <source>
        <dbReference type="EMBL" id="MDK4326640.1"/>
    </source>
</evidence>
<feature type="DNA-binding region" description="H-T-H motif" evidence="2">
    <location>
        <begin position="36"/>
        <end position="55"/>
    </location>
</feature>
<dbReference type="GO" id="GO:0000976">
    <property type="term" value="F:transcription cis-regulatory region binding"/>
    <property type="evidence" value="ECO:0007669"/>
    <property type="project" value="TreeGrafter"/>
</dbReference>
<feature type="domain" description="HTH tetR-type" evidence="3">
    <location>
        <begin position="13"/>
        <end position="73"/>
    </location>
</feature>
<dbReference type="InterPro" id="IPR001647">
    <property type="entry name" value="HTH_TetR"/>
</dbReference>
<dbReference type="PANTHER" id="PTHR30055">
    <property type="entry name" value="HTH-TYPE TRANSCRIPTIONAL REGULATOR RUTR"/>
    <property type="match status" value="1"/>
</dbReference>
<name>A0AAP4BUF3_9CORY</name>
<dbReference type="GeneID" id="64189040"/>
<dbReference type="AlphaFoldDB" id="A0AAP4BUF3"/>
<organism evidence="4 5">
    <name type="scientific">Corynebacterium propinquum</name>
    <dbReference type="NCBI Taxonomy" id="43769"/>
    <lineage>
        <taxon>Bacteria</taxon>
        <taxon>Bacillati</taxon>
        <taxon>Actinomycetota</taxon>
        <taxon>Actinomycetes</taxon>
        <taxon>Mycobacteriales</taxon>
        <taxon>Corynebacteriaceae</taxon>
        <taxon>Corynebacterium</taxon>
    </lineage>
</organism>
<protein>
    <submittedName>
        <fullName evidence="4">TetR/AcrR family transcriptional regulator</fullName>
    </submittedName>
</protein>
<dbReference type="SUPFAM" id="SSF46689">
    <property type="entry name" value="Homeodomain-like"/>
    <property type="match status" value="1"/>
</dbReference>
<sequence length="199" mass="22287">MAPSSTARSQAKERRRTALFREAARIIAERGFHQTRLADVGAAVGISGPGVYRYFSSKDDMLAQLLIDISSRLVARGREVMYEHGEDADPRVVLAGLVAAQTQIAATEPDLIRVQEREIRNLVDEDLSRVKSLQMTYLHMWVEVLQRCRPDLDYERARLRVQLAAGMINSSRHVYHWAGGELIREQGTPMAVAAMLADA</sequence>